<evidence type="ECO:0000313" key="3">
    <source>
        <dbReference type="EMBL" id="MFD0912901.1"/>
    </source>
</evidence>
<dbReference type="Proteomes" id="UP001597128">
    <property type="component" value="Unassembled WGS sequence"/>
</dbReference>
<evidence type="ECO:0000313" key="4">
    <source>
        <dbReference type="Proteomes" id="UP001597128"/>
    </source>
</evidence>
<dbReference type="InterPro" id="IPR019734">
    <property type="entry name" value="TPR_rpt"/>
</dbReference>
<organism evidence="3 4">
    <name type="scientific">Methylophilus luteus</name>
    <dbReference type="NCBI Taxonomy" id="640108"/>
    <lineage>
        <taxon>Bacteria</taxon>
        <taxon>Pseudomonadati</taxon>
        <taxon>Pseudomonadota</taxon>
        <taxon>Betaproteobacteria</taxon>
        <taxon>Nitrosomonadales</taxon>
        <taxon>Methylophilaceae</taxon>
        <taxon>Methylophilus</taxon>
    </lineage>
</organism>
<keyword evidence="4" id="KW-1185">Reference proteome</keyword>
<dbReference type="Pfam" id="PF13365">
    <property type="entry name" value="Trypsin_2"/>
    <property type="match status" value="1"/>
</dbReference>
<feature type="signal peptide" evidence="2">
    <location>
        <begin position="1"/>
        <end position="18"/>
    </location>
</feature>
<dbReference type="EMBL" id="JBHTKB010000001">
    <property type="protein sequence ID" value="MFD0912901.1"/>
    <property type="molecule type" value="Genomic_DNA"/>
</dbReference>
<comment type="caution">
    <text evidence="3">The sequence shown here is derived from an EMBL/GenBank/DDBJ whole genome shotgun (WGS) entry which is preliminary data.</text>
</comment>
<name>A0ABW3F3B3_9PROT</name>
<dbReference type="RefSeq" id="WP_379056097.1">
    <property type="nucleotide sequence ID" value="NZ_JBHTKB010000001.1"/>
</dbReference>
<keyword evidence="2" id="KW-0732">Signal</keyword>
<feature type="repeat" description="TPR" evidence="1">
    <location>
        <begin position="255"/>
        <end position="288"/>
    </location>
</feature>
<dbReference type="SMART" id="SM00028">
    <property type="entry name" value="TPR"/>
    <property type="match status" value="1"/>
</dbReference>
<dbReference type="InterPro" id="IPR001940">
    <property type="entry name" value="Peptidase_S1C"/>
</dbReference>
<evidence type="ECO:0000256" key="2">
    <source>
        <dbReference type="SAM" id="SignalP"/>
    </source>
</evidence>
<dbReference type="PROSITE" id="PS50005">
    <property type="entry name" value="TPR"/>
    <property type="match status" value="1"/>
</dbReference>
<sequence length="339" mass="37444">MKLLLSVCIVLLSSAAQAYNQQAMMEAYFGVVMIRGYNENGGMAYGSGVIIADHTVVTNCHVLRATKQPWVSRGEDTYPITSVRADVWHDLCVVSSPTLPFKPVVRGNSYALVRGQEISAIGHSNGVPAPITSIGEIQGLYPTPSGNMIRSSAKFLMGASGSGLFDMEGRLVGINTFKTAGHGGSIHFALPVEWLETLEKMPATSEFPVRGKALWEEDEDKKPYYMRAAVPESRQDWPKLEQISQLWTQQETNNADAWFSLGLAEQSLKQLDAAALAFQKAVTLDGQFVEAWFRRGEVAQLLGDNQTVKDVELQLQKIDPLLVSVYQNYLHCEKNCQKQ</sequence>
<dbReference type="PANTHER" id="PTHR43019:SF23">
    <property type="entry name" value="PROTEASE DO-LIKE 5, CHLOROPLASTIC"/>
    <property type="match status" value="1"/>
</dbReference>
<protein>
    <submittedName>
        <fullName evidence="3">Trypsin-like peptidase domain-containing protein</fullName>
    </submittedName>
</protein>
<feature type="chain" id="PRO_5046597075" evidence="2">
    <location>
        <begin position="19"/>
        <end position="339"/>
    </location>
</feature>
<gene>
    <name evidence="3" type="ORF">ACFQ1Z_05020</name>
</gene>
<dbReference type="SUPFAM" id="SSF50494">
    <property type="entry name" value="Trypsin-like serine proteases"/>
    <property type="match status" value="1"/>
</dbReference>
<dbReference type="InterPro" id="IPR043504">
    <property type="entry name" value="Peptidase_S1_PA_chymotrypsin"/>
</dbReference>
<dbReference type="PANTHER" id="PTHR43019">
    <property type="entry name" value="SERINE ENDOPROTEASE DEGS"/>
    <property type="match status" value="1"/>
</dbReference>
<dbReference type="SUPFAM" id="SSF48452">
    <property type="entry name" value="TPR-like"/>
    <property type="match status" value="1"/>
</dbReference>
<dbReference type="InterPro" id="IPR009003">
    <property type="entry name" value="Peptidase_S1_PA"/>
</dbReference>
<dbReference type="PRINTS" id="PR00834">
    <property type="entry name" value="PROTEASES2C"/>
</dbReference>
<dbReference type="Gene3D" id="2.40.10.10">
    <property type="entry name" value="Trypsin-like serine proteases"/>
    <property type="match status" value="2"/>
</dbReference>
<proteinExistence type="predicted"/>
<keyword evidence="1" id="KW-0802">TPR repeat</keyword>
<evidence type="ECO:0000256" key="1">
    <source>
        <dbReference type="PROSITE-ProRule" id="PRU00339"/>
    </source>
</evidence>
<reference evidence="4" key="1">
    <citation type="journal article" date="2019" name="Int. J. Syst. Evol. Microbiol.">
        <title>The Global Catalogue of Microorganisms (GCM) 10K type strain sequencing project: providing services to taxonomists for standard genome sequencing and annotation.</title>
        <authorList>
            <consortium name="The Broad Institute Genomics Platform"/>
            <consortium name="The Broad Institute Genome Sequencing Center for Infectious Disease"/>
            <person name="Wu L."/>
            <person name="Ma J."/>
        </authorList>
    </citation>
    <scope>NUCLEOTIDE SEQUENCE [LARGE SCALE GENOMIC DNA]</scope>
    <source>
        <strain evidence="4">CCUG 58412</strain>
    </source>
</reference>
<dbReference type="Gene3D" id="1.25.40.10">
    <property type="entry name" value="Tetratricopeptide repeat domain"/>
    <property type="match status" value="1"/>
</dbReference>
<accession>A0ABW3F3B3</accession>
<dbReference type="InterPro" id="IPR011990">
    <property type="entry name" value="TPR-like_helical_dom_sf"/>
</dbReference>